<comment type="pathway">
    <text evidence="9">Cofactor biosynthesis; coenzyme A biosynthesis; CoA from (R)-pantothenate: step 4/5.</text>
</comment>
<evidence type="ECO:0000256" key="5">
    <source>
        <dbReference type="ARBA" id="ARBA00022840"/>
    </source>
</evidence>
<dbReference type="PANTHER" id="PTHR21342">
    <property type="entry name" value="PHOSPHOPANTETHEINE ADENYLYLTRANSFERASE"/>
    <property type="match status" value="1"/>
</dbReference>
<dbReference type="GO" id="GO:0015937">
    <property type="term" value="P:coenzyme A biosynthetic process"/>
    <property type="evidence" value="ECO:0007669"/>
    <property type="project" value="UniProtKB-UniRule"/>
</dbReference>
<keyword evidence="3 9" id="KW-0548">Nucleotidyltransferase</keyword>
<evidence type="ECO:0000313" key="11">
    <source>
        <dbReference type="EMBL" id="PMP95713.1"/>
    </source>
</evidence>
<evidence type="ECO:0000256" key="9">
    <source>
        <dbReference type="HAMAP-Rule" id="MF_00151"/>
    </source>
</evidence>
<dbReference type="PANTHER" id="PTHR21342:SF1">
    <property type="entry name" value="PHOSPHOPANTETHEINE ADENYLYLTRANSFERASE"/>
    <property type="match status" value="1"/>
</dbReference>
<keyword evidence="2 9" id="KW-0808">Transferase</keyword>
<reference evidence="11 12" key="1">
    <citation type="submission" date="2018-01" db="EMBL/GenBank/DDBJ databases">
        <title>Metagenomic assembled genomes from two thermal pools in the Uzon Caldera, Kamchatka, Russia.</title>
        <authorList>
            <person name="Wilkins L."/>
            <person name="Ettinger C."/>
        </authorList>
    </citation>
    <scope>NUCLEOTIDE SEQUENCE [LARGE SCALE GENOMIC DNA]</scope>
    <source>
        <strain evidence="11">ARK-04</strain>
    </source>
</reference>
<dbReference type="Proteomes" id="UP000235619">
    <property type="component" value="Unassembled WGS sequence"/>
</dbReference>
<keyword evidence="7 9" id="KW-0173">Coenzyme A biosynthesis</keyword>
<feature type="binding site" evidence="9">
    <location>
        <begin position="89"/>
        <end position="91"/>
    </location>
    <ligand>
        <name>ATP</name>
        <dbReference type="ChEBI" id="CHEBI:30616"/>
    </ligand>
</feature>
<proteinExistence type="inferred from homology"/>
<evidence type="ECO:0000256" key="2">
    <source>
        <dbReference type="ARBA" id="ARBA00022679"/>
    </source>
</evidence>
<name>A0A2N7QBB9_9BACT</name>
<evidence type="ECO:0000256" key="7">
    <source>
        <dbReference type="ARBA" id="ARBA00022993"/>
    </source>
</evidence>
<dbReference type="NCBIfam" id="TIGR01510">
    <property type="entry name" value="coaD_prev_kdtB"/>
    <property type="match status" value="1"/>
</dbReference>
<evidence type="ECO:0000256" key="6">
    <source>
        <dbReference type="ARBA" id="ARBA00022842"/>
    </source>
</evidence>
<dbReference type="SUPFAM" id="SSF52374">
    <property type="entry name" value="Nucleotidylyl transferase"/>
    <property type="match status" value="1"/>
</dbReference>
<feature type="binding site" evidence="9">
    <location>
        <begin position="124"/>
        <end position="130"/>
    </location>
    <ligand>
        <name>ATP</name>
        <dbReference type="ChEBI" id="CHEBI:30616"/>
    </ligand>
</feature>
<dbReference type="InterPro" id="IPR001980">
    <property type="entry name" value="PPAT"/>
</dbReference>
<feature type="binding site" evidence="9">
    <location>
        <position position="99"/>
    </location>
    <ligand>
        <name>ATP</name>
        <dbReference type="ChEBI" id="CHEBI:30616"/>
    </ligand>
</feature>
<dbReference type="HAMAP" id="MF_00151">
    <property type="entry name" value="PPAT_bact"/>
    <property type="match status" value="1"/>
</dbReference>
<sequence>MKKVVVYPGTFDPLTNGHLEIIKRASKIFDEVIVLVAKRDEKNTLFFLEERVDIVKRCVSDITNVKVDKLEKLLVDYLREHKINLVLRGLRSNKDFEYEREMFEANTIMLKGIETIFIIAAPHTAFISSSLIKEIAFNGGDISQFVPKEVQKRLSEKLRR</sequence>
<dbReference type="CDD" id="cd02163">
    <property type="entry name" value="PPAT"/>
    <property type="match status" value="1"/>
</dbReference>
<comment type="similarity">
    <text evidence="9">Belongs to the bacterial CoaD family.</text>
</comment>
<feature type="binding site" evidence="9">
    <location>
        <position position="18"/>
    </location>
    <ligand>
        <name>ATP</name>
        <dbReference type="ChEBI" id="CHEBI:30616"/>
    </ligand>
</feature>
<dbReference type="GO" id="GO:0005737">
    <property type="term" value="C:cytoplasm"/>
    <property type="evidence" value="ECO:0007669"/>
    <property type="project" value="UniProtKB-SubCell"/>
</dbReference>
<comment type="function">
    <text evidence="9">Reversibly transfers an adenylyl group from ATP to 4'-phosphopantetheine, yielding dephospho-CoA (dPCoA) and pyrophosphate.</text>
</comment>
<evidence type="ECO:0000256" key="4">
    <source>
        <dbReference type="ARBA" id="ARBA00022741"/>
    </source>
</evidence>
<accession>A0A2N7QBB9</accession>
<dbReference type="Gene3D" id="3.40.50.620">
    <property type="entry name" value="HUPs"/>
    <property type="match status" value="1"/>
</dbReference>
<protein>
    <recommendedName>
        <fullName evidence="9">Phosphopantetheine adenylyltransferase</fullName>
        <ecNumber evidence="9">2.7.7.3</ecNumber>
    </recommendedName>
    <alternativeName>
        <fullName evidence="9">Dephospho-CoA pyrophosphorylase</fullName>
    </alternativeName>
    <alternativeName>
        <fullName evidence="9">Pantetheine-phosphate adenylyltransferase</fullName>
        <shortName evidence="9">PPAT</shortName>
    </alternativeName>
</protein>
<dbReference type="EC" id="2.7.7.3" evidence="9"/>
<dbReference type="InterPro" id="IPR014729">
    <property type="entry name" value="Rossmann-like_a/b/a_fold"/>
</dbReference>
<dbReference type="PRINTS" id="PR01020">
    <property type="entry name" value="LPSBIOSNTHSS"/>
</dbReference>
<keyword evidence="5 9" id="KW-0067">ATP-binding</keyword>
<dbReference type="NCBIfam" id="TIGR00125">
    <property type="entry name" value="cyt_tran_rel"/>
    <property type="match status" value="1"/>
</dbReference>
<dbReference type="UniPathway" id="UPA00241">
    <property type="reaction ID" value="UER00355"/>
</dbReference>
<comment type="catalytic activity">
    <reaction evidence="8 9">
        <text>(R)-4'-phosphopantetheine + ATP + H(+) = 3'-dephospho-CoA + diphosphate</text>
        <dbReference type="Rhea" id="RHEA:19801"/>
        <dbReference type="ChEBI" id="CHEBI:15378"/>
        <dbReference type="ChEBI" id="CHEBI:30616"/>
        <dbReference type="ChEBI" id="CHEBI:33019"/>
        <dbReference type="ChEBI" id="CHEBI:57328"/>
        <dbReference type="ChEBI" id="CHEBI:61723"/>
        <dbReference type="EC" id="2.7.7.3"/>
    </reaction>
</comment>
<comment type="subunit">
    <text evidence="9">Homohexamer.</text>
</comment>
<dbReference type="AlphaFoldDB" id="A0A2N7QBB9"/>
<dbReference type="InterPro" id="IPR004821">
    <property type="entry name" value="Cyt_trans-like"/>
</dbReference>
<feature type="domain" description="Cytidyltransferase-like" evidence="10">
    <location>
        <begin position="6"/>
        <end position="134"/>
    </location>
</feature>
<dbReference type="Pfam" id="PF01467">
    <property type="entry name" value="CTP_transf_like"/>
    <property type="match status" value="1"/>
</dbReference>
<feature type="binding site" evidence="9">
    <location>
        <position position="42"/>
    </location>
    <ligand>
        <name>substrate</name>
    </ligand>
</feature>
<evidence type="ECO:0000313" key="12">
    <source>
        <dbReference type="Proteomes" id="UP000235619"/>
    </source>
</evidence>
<comment type="caution">
    <text evidence="11">The sequence shown here is derived from an EMBL/GenBank/DDBJ whole genome shotgun (WGS) entry which is preliminary data.</text>
</comment>
<feature type="binding site" evidence="9">
    <location>
        <begin position="10"/>
        <end position="11"/>
    </location>
    <ligand>
        <name>ATP</name>
        <dbReference type="ChEBI" id="CHEBI:30616"/>
    </ligand>
</feature>
<keyword evidence="1 9" id="KW-0963">Cytoplasm</keyword>
<organism evidence="11 12">
    <name type="scientific">Thermodesulfobacterium geofontis</name>
    <dbReference type="NCBI Taxonomy" id="1295609"/>
    <lineage>
        <taxon>Bacteria</taxon>
        <taxon>Pseudomonadati</taxon>
        <taxon>Thermodesulfobacteriota</taxon>
        <taxon>Thermodesulfobacteria</taxon>
        <taxon>Thermodesulfobacteriales</taxon>
        <taxon>Thermodesulfobacteriaceae</taxon>
        <taxon>Thermodesulfobacterium</taxon>
    </lineage>
</organism>
<dbReference type="GO" id="GO:0005524">
    <property type="term" value="F:ATP binding"/>
    <property type="evidence" value="ECO:0007669"/>
    <property type="project" value="UniProtKB-KW"/>
</dbReference>
<evidence type="ECO:0000256" key="3">
    <source>
        <dbReference type="ARBA" id="ARBA00022695"/>
    </source>
</evidence>
<comment type="subcellular location">
    <subcellularLocation>
        <location evidence="9">Cytoplasm</location>
    </subcellularLocation>
</comment>
<keyword evidence="6 9" id="KW-0460">Magnesium</keyword>
<evidence type="ECO:0000259" key="10">
    <source>
        <dbReference type="Pfam" id="PF01467"/>
    </source>
</evidence>
<evidence type="ECO:0000256" key="1">
    <source>
        <dbReference type="ARBA" id="ARBA00022490"/>
    </source>
</evidence>
<dbReference type="GO" id="GO:0004595">
    <property type="term" value="F:pantetheine-phosphate adenylyltransferase activity"/>
    <property type="evidence" value="ECO:0007669"/>
    <property type="project" value="UniProtKB-UniRule"/>
</dbReference>
<feature type="binding site" evidence="9">
    <location>
        <position position="74"/>
    </location>
    <ligand>
        <name>substrate</name>
    </ligand>
</feature>
<evidence type="ECO:0000256" key="8">
    <source>
        <dbReference type="ARBA" id="ARBA00029346"/>
    </source>
</evidence>
<feature type="binding site" evidence="9">
    <location>
        <position position="10"/>
    </location>
    <ligand>
        <name>substrate</name>
    </ligand>
</feature>
<dbReference type="EMBL" id="PNJD01000319">
    <property type="protein sequence ID" value="PMP95713.1"/>
    <property type="molecule type" value="Genomic_DNA"/>
</dbReference>
<keyword evidence="4 9" id="KW-0547">Nucleotide-binding</keyword>
<feature type="site" description="Transition state stabilizer" evidence="9">
    <location>
        <position position="18"/>
    </location>
</feature>
<comment type="cofactor">
    <cofactor evidence="9">
        <name>Mg(2+)</name>
        <dbReference type="ChEBI" id="CHEBI:18420"/>
    </cofactor>
</comment>
<feature type="binding site" evidence="9">
    <location>
        <position position="88"/>
    </location>
    <ligand>
        <name>substrate</name>
    </ligand>
</feature>
<gene>
    <name evidence="9" type="primary">coaD</name>
    <name evidence="11" type="ORF">C0169_05185</name>
</gene>